<dbReference type="Gene3D" id="1.10.10.10">
    <property type="entry name" value="Winged helix-like DNA-binding domain superfamily/Winged helix DNA-binding domain"/>
    <property type="match status" value="1"/>
</dbReference>
<gene>
    <name evidence="5" type="ORF">D0T12_21120</name>
</gene>
<dbReference type="GO" id="GO:0003677">
    <property type="term" value="F:DNA binding"/>
    <property type="evidence" value="ECO:0007669"/>
    <property type="project" value="UniProtKB-KW"/>
</dbReference>
<dbReference type="Pfam" id="PF00196">
    <property type="entry name" value="GerE"/>
    <property type="match status" value="1"/>
</dbReference>
<evidence type="ECO:0000259" key="4">
    <source>
        <dbReference type="PROSITE" id="PS50043"/>
    </source>
</evidence>
<dbReference type="GO" id="GO:0006355">
    <property type="term" value="P:regulation of DNA-templated transcription"/>
    <property type="evidence" value="ECO:0007669"/>
    <property type="project" value="InterPro"/>
</dbReference>
<dbReference type="InterPro" id="IPR000792">
    <property type="entry name" value="Tscrpt_reg_LuxR_C"/>
</dbReference>
<protein>
    <submittedName>
        <fullName evidence="5">LuxR family transcriptional regulator</fullName>
    </submittedName>
</protein>
<evidence type="ECO:0000313" key="5">
    <source>
        <dbReference type="EMBL" id="RFS83776.1"/>
    </source>
</evidence>
<dbReference type="EMBL" id="QVNQ01000006">
    <property type="protein sequence ID" value="RFS83776.1"/>
    <property type="molecule type" value="Genomic_DNA"/>
</dbReference>
<organism evidence="5 6">
    <name type="scientific">Actinomadura spongiicola</name>
    <dbReference type="NCBI Taxonomy" id="2303421"/>
    <lineage>
        <taxon>Bacteria</taxon>
        <taxon>Bacillati</taxon>
        <taxon>Actinomycetota</taxon>
        <taxon>Actinomycetes</taxon>
        <taxon>Streptosporangiales</taxon>
        <taxon>Thermomonosporaceae</taxon>
        <taxon>Actinomadura</taxon>
    </lineage>
</organism>
<name>A0A372GEH8_9ACTN</name>
<dbReference type="SUPFAM" id="SSF46894">
    <property type="entry name" value="C-terminal effector domain of the bipartite response regulators"/>
    <property type="match status" value="1"/>
</dbReference>
<dbReference type="PANTHER" id="PTHR44688:SF16">
    <property type="entry name" value="DNA-BINDING TRANSCRIPTIONAL ACTIVATOR DEVR_DOSR"/>
    <property type="match status" value="1"/>
</dbReference>
<reference evidence="5 6" key="1">
    <citation type="submission" date="2018-08" db="EMBL/GenBank/DDBJ databases">
        <title>Actinomadura spongicola sp. nov., isolated from marine sponge Leucetta chagosensis.</title>
        <authorList>
            <person name="Li L."/>
            <person name="Lin H.W."/>
        </authorList>
    </citation>
    <scope>NUCLEOTIDE SEQUENCE [LARGE SCALE GENOMIC DNA]</scope>
    <source>
        <strain evidence="5 6">LHW52907</strain>
    </source>
</reference>
<keyword evidence="3" id="KW-0804">Transcription</keyword>
<feature type="domain" description="HTH luxR-type" evidence="4">
    <location>
        <begin position="244"/>
        <end position="309"/>
    </location>
</feature>
<comment type="caution">
    <text evidence="5">The sequence shown here is derived from an EMBL/GenBank/DDBJ whole genome shotgun (WGS) entry which is preliminary data.</text>
</comment>
<keyword evidence="2" id="KW-0238">DNA-binding</keyword>
<evidence type="ECO:0000256" key="2">
    <source>
        <dbReference type="ARBA" id="ARBA00023125"/>
    </source>
</evidence>
<evidence type="ECO:0000313" key="6">
    <source>
        <dbReference type="Proteomes" id="UP000262882"/>
    </source>
</evidence>
<accession>A0A372GEH8</accession>
<dbReference type="InterPro" id="IPR016032">
    <property type="entry name" value="Sig_transdc_resp-reg_C-effctor"/>
</dbReference>
<proteinExistence type="predicted"/>
<dbReference type="AlphaFoldDB" id="A0A372GEH8"/>
<dbReference type="PROSITE" id="PS50043">
    <property type="entry name" value="HTH_LUXR_2"/>
    <property type="match status" value="1"/>
</dbReference>
<dbReference type="InterPro" id="IPR036388">
    <property type="entry name" value="WH-like_DNA-bd_sf"/>
</dbReference>
<keyword evidence="6" id="KW-1185">Reference proteome</keyword>
<sequence>MSAAARLPEVSTGPAGRRVAAVHLACAWVALEDVRLDEARDELDKARVANAESPDALLAALHDLLTARLDVAAGHPDRALTVLGAIGGDAAGTPWFRRRMRLVEAEAHLAGDAPVEAMRAARAVGGAEGAVTLARVHLHERLPDAASRTVRPVLREPSAPAAVRVEAWLLDAYLAYREEDTSRGRRSLERALRLGERERIGLPFARARNWLLPALRQDPELVRPHRRFLGPLGLGGGSDDTAADPAVLARLSKRELEVLILLSRMLTTDEIATELYISVNTVKTHLKNIYRKLAVTRRGEAVRRARRYRLL</sequence>
<dbReference type="CDD" id="cd06170">
    <property type="entry name" value="LuxR_C_like"/>
    <property type="match status" value="1"/>
</dbReference>
<evidence type="ECO:0000256" key="1">
    <source>
        <dbReference type="ARBA" id="ARBA00023015"/>
    </source>
</evidence>
<evidence type="ECO:0000256" key="3">
    <source>
        <dbReference type="ARBA" id="ARBA00023163"/>
    </source>
</evidence>
<dbReference type="PRINTS" id="PR00038">
    <property type="entry name" value="HTHLUXR"/>
</dbReference>
<dbReference type="PANTHER" id="PTHR44688">
    <property type="entry name" value="DNA-BINDING TRANSCRIPTIONAL ACTIVATOR DEVR_DOSR"/>
    <property type="match status" value="1"/>
</dbReference>
<keyword evidence="1" id="KW-0805">Transcription regulation</keyword>
<dbReference type="SMART" id="SM00421">
    <property type="entry name" value="HTH_LUXR"/>
    <property type="match status" value="1"/>
</dbReference>
<dbReference type="Proteomes" id="UP000262882">
    <property type="component" value="Unassembled WGS sequence"/>
</dbReference>